<dbReference type="EMBL" id="GL891382">
    <property type="protein sequence ID" value="EGO53298.1"/>
    <property type="molecule type" value="Genomic_DNA"/>
</dbReference>
<dbReference type="InterPro" id="IPR036282">
    <property type="entry name" value="Glutathione-S-Trfase_C_sf"/>
</dbReference>
<sequence length="251" mass="28050">MANQDQITFFDIPSKDGRTWTLNPWKTRFALNYKSLPYHTQWLEYPDIRPTLSPHLPPTAPEPSTSSYTIPAIRFPDGTYMMDSKPIAVALEERYPAPQYPSLHLDTPALAKLESLMPGMMGKLVGVFVPGAVKNILGPKSQPYFKSTREAAFGMSIEELEKTQGGVQAYEKIREELSEVTALLKKGQTSAGGPFFEGDKVSYADFVWAGFLLFMKYADAEGFDKLLEATGDKEANEKLLEGVKPWARDDI</sequence>
<dbReference type="Gene3D" id="3.40.30.10">
    <property type="entry name" value="Glutaredoxin"/>
    <property type="match status" value="1"/>
</dbReference>
<name>F8N2C7_NEUT8</name>
<dbReference type="CDD" id="cd03038">
    <property type="entry name" value="GST_N_etherase_LigE"/>
    <property type="match status" value="1"/>
</dbReference>
<dbReference type="OrthoDB" id="4951845at2759"/>
<dbReference type="InterPro" id="IPR036249">
    <property type="entry name" value="Thioredoxin-like_sf"/>
</dbReference>
<dbReference type="Pfam" id="PF22041">
    <property type="entry name" value="GST_C_7"/>
    <property type="match status" value="1"/>
</dbReference>
<evidence type="ECO:0000259" key="1">
    <source>
        <dbReference type="Pfam" id="PF13409"/>
    </source>
</evidence>
<dbReference type="SUPFAM" id="SSF52833">
    <property type="entry name" value="Thioredoxin-like"/>
    <property type="match status" value="1"/>
</dbReference>
<dbReference type="VEuPathDB" id="FungiDB:NEUTE1DRAFT_133730"/>
<feature type="domain" description="GST N-terminal" evidence="1">
    <location>
        <begin position="24"/>
        <end position="94"/>
    </location>
</feature>
<evidence type="ECO:0000259" key="2">
    <source>
        <dbReference type="Pfam" id="PF22041"/>
    </source>
</evidence>
<dbReference type="SUPFAM" id="SSF47616">
    <property type="entry name" value="GST C-terminal domain-like"/>
    <property type="match status" value="1"/>
</dbReference>
<keyword evidence="4" id="KW-1185">Reference proteome</keyword>
<organism evidence="3 4">
    <name type="scientific">Neurospora tetrasperma (strain FGSC 2508 / ATCC MYA-4615 / P0657)</name>
    <dbReference type="NCBI Taxonomy" id="510951"/>
    <lineage>
        <taxon>Eukaryota</taxon>
        <taxon>Fungi</taxon>
        <taxon>Dikarya</taxon>
        <taxon>Ascomycota</taxon>
        <taxon>Pezizomycotina</taxon>
        <taxon>Sordariomycetes</taxon>
        <taxon>Sordariomycetidae</taxon>
        <taxon>Sordariales</taxon>
        <taxon>Sordariaceae</taxon>
        <taxon>Neurospora</taxon>
    </lineage>
</organism>
<dbReference type="GeneID" id="20825768"/>
<gene>
    <name evidence="3" type="ORF">NEUTE1DRAFT_133730</name>
</gene>
<dbReference type="Gene3D" id="1.20.1050.10">
    <property type="match status" value="1"/>
</dbReference>
<protein>
    <submittedName>
        <fullName evidence="3">Uncharacterized protein</fullName>
    </submittedName>
</protein>
<dbReference type="HOGENOM" id="CLU_011226_4_3_1"/>
<accession>F8N2C7</accession>
<dbReference type="RefSeq" id="XP_009856912.1">
    <property type="nucleotide sequence ID" value="XM_009858610.1"/>
</dbReference>
<dbReference type="Pfam" id="PF13409">
    <property type="entry name" value="GST_N_2"/>
    <property type="match status" value="1"/>
</dbReference>
<evidence type="ECO:0000313" key="4">
    <source>
        <dbReference type="Proteomes" id="UP000008065"/>
    </source>
</evidence>
<dbReference type="InterPro" id="IPR054416">
    <property type="entry name" value="GST_UstS-like_C"/>
</dbReference>
<dbReference type="Proteomes" id="UP000008065">
    <property type="component" value="Unassembled WGS sequence"/>
</dbReference>
<reference evidence="4" key="1">
    <citation type="journal article" date="2011" name="Genetics">
        <title>Massive changes in genome architecture accompany the transition to self-fertility in the filamentous fungus Neurospora tetrasperma.</title>
        <authorList>
            <person name="Ellison C.E."/>
            <person name="Stajich J.E."/>
            <person name="Jacobson D.J."/>
            <person name="Natvig D.O."/>
            <person name="Lapidus A."/>
            <person name="Foster B."/>
            <person name="Aerts A."/>
            <person name="Riley R."/>
            <person name="Lindquist E.A."/>
            <person name="Grigoriev I.V."/>
            <person name="Taylor J.W."/>
        </authorList>
    </citation>
    <scope>NUCLEOTIDE SEQUENCE [LARGE SCALE GENOMIC DNA]</scope>
    <source>
        <strain evidence="4">FGSC 2508 / P0657</strain>
    </source>
</reference>
<dbReference type="AlphaFoldDB" id="F8N2C7"/>
<feature type="domain" description="Glutathione S-transferase UstS-like C-terminal" evidence="2">
    <location>
        <begin position="127"/>
        <end position="224"/>
    </location>
</feature>
<dbReference type="KEGG" id="nte:NEUTE1DRAFT133730"/>
<dbReference type="InterPro" id="IPR004045">
    <property type="entry name" value="Glutathione_S-Trfase_N"/>
</dbReference>
<evidence type="ECO:0000313" key="3">
    <source>
        <dbReference type="EMBL" id="EGO53298.1"/>
    </source>
</evidence>
<proteinExistence type="predicted"/>